<accession>A0A286RJR9</accession>
<proteinExistence type="predicted"/>
<protein>
    <submittedName>
        <fullName evidence="1">Uncharacterized protein</fullName>
    </submittedName>
</protein>
<dbReference type="AlphaFoldDB" id="A0A286RJR9"/>
<gene>
    <name evidence="1" type="ORF">THTE_3612</name>
</gene>
<dbReference type="Proteomes" id="UP000215086">
    <property type="component" value="Chromosome"/>
</dbReference>
<reference evidence="1 2" key="1">
    <citation type="journal article" name="Front. Microbiol.">
        <title>Sugar Metabolism of the First Thermophilic Planctomycete Thermogutta terrifontis: Comparative Genomic and Transcriptomic Approaches.</title>
        <authorList>
            <person name="Elcheninov A.G."/>
            <person name="Menzel P."/>
            <person name="Gudbergsdottir S.R."/>
            <person name="Slesarev A.I."/>
            <person name="Kadnikov V.V."/>
            <person name="Krogh A."/>
            <person name="Bonch-Osmolovskaya E.A."/>
            <person name="Peng X."/>
            <person name="Kublanov I.V."/>
        </authorList>
    </citation>
    <scope>NUCLEOTIDE SEQUENCE [LARGE SCALE GENOMIC DNA]</scope>
    <source>
        <strain evidence="1 2">R1</strain>
    </source>
</reference>
<organism evidence="1 2">
    <name type="scientific">Thermogutta terrifontis</name>
    <dbReference type="NCBI Taxonomy" id="1331910"/>
    <lineage>
        <taxon>Bacteria</taxon>
        <taxon>Pseudomonadati</taxon>
        <taxon>Planctomycetota</taxon>
        <taxon>Planctomycetia</taxon>
        <taxon>Pirellulales</taxon>
        <taxon>Thermoguttaceae</taxon>
        <taxon>Thermogutta</taxon>
    </lineage>
</organism>
<evidence type="ECO:0000313" key="1">
    <source>
        <dbReference type="EMBL" id="ASV76213.1"/>
    </source>
</evidence>
<keyword evidence="2" id="KW-1185">Reference proteome</keyword>
<dbReference type="EMBL" id="CP018477">
    <property type="protein sequence ID" value="ASV76213.1"/>
    <property type="molecule type" value="Genomic_DNA"/>
</dbReference>
<dbReference type="KEGG" id="ttf:THTE_3612"/>
<evidence type="ECO:0000313" key="2">
    <source>
        <dbReference type="Proteomes" id="UP000215086"/>
    </source>
</evidence>
<sequence>METSERGTLSDACCERQVPRGDGNLLWHLSASKRAANLFTGNVMGGKVGGMVGIAVHRQRGWCHVHV</sequence>
<name>A0A286RJR9_9BACT</name>